<dbReference type="SUPFAM" id="SSF51621">
    <property type="entry name" value="Phosphoenolpyruvate/pyruvate domain"/>
    <property type="match status" value="1"/>
</dbReference>
<dbReference type="PANTHER" id="PTHR32308:SF10">
    <property type="entry name" value="CITRATE LYASE SUBUNIT BETA"/>
    <property type="match status" value="1"/>
</dbReference>
<dbReference type="Pfam" id="PF15617">
    <property type="entry name" value="C-C_Bond_Lyase"/>
    <property type="match status" value="1"/>
</dbReference>
<dbReference type="InterPro" id="IPR011206">
    <property type="entry name" value="Citrate_lyase_beta/mcl1/mcl2"/>
</dbReference>
<comment type="cofactor">
    <cofactor evidence="1">
        <name>Mg(2+)</name>
        <dbReference type="ChEBI" id="CHEBI:18420"/>
    </cofactor>
</comment>
<sequence length="314" mass="34515">MTDFGSHMFAAYRLGATLYMPAIHPKVPDIVSGLAPSPASSIVLCLEDALREEDIEKGIRTLTELLKTRLGNVDSRPQVFIRPRSYDMACRLRAIDGITQIDGFVLPKARPETAPDWISLLSGTTLKLMPTLETPEFFDPARLIQFRDLLLRAGPDRIAAVRIGGNDLLGSMALRRVRGMTAYEGPLGWFLSMAASILIPAGIPVSAPVFDIIEDTETLRREVERDVQMGFVSKTAIHPAQVPIIEGAFSVSEEDLRAAKAILDRDARAVFQIGGVMCEPATHAAWARRTLARADRFGCHSYGHARYQRETGTG</sequence>
<dbReference type="PIRSF" id="PIRSF015582">
    <property type="entry name" value="Cit_lyase_B"/>
    <property type="match status" value="1"/>
</dbReference>
<dbReference type="GO" id="GO:0003824">
    <property type="term" value="F:catalytic activity"/>
    <property type="evidence" value="ECO:0007669"/>
    <property type="project" value="InterPro"/>
</dbReference>
<feature type="binding site" evidence="4">
    <location>
        <position position="167"/>
    </location>
    <ligand>
        <name>Mg(2+)</name>
        <dbReference type="ChEBI" id="CHEBI:18420"/>
    </ligand>
</feature>
<dbReference type="Proteomes" id="UP000036406">
    <property type="component" value="Chromosome"/>
</dbReference>
<dbReference type="InterPro" id="IPR039480">
    <property type="entry name" value="C-C_Bond_Lyase-like"/>
</dbReference>
<evidence type="ECO:0000313" key="6">
    <source>
        <dbReference type="Proteomes" id="UP000036406"/>
    </source>
</evidence>
<dbReference type="EMBL" id="CP011494">
    <property type="protein sequence ID" value="AKO52855.1"/>
    <property type="molecule type" value="Genomic_DNA"/>
</dbReference>
<evidence type="ECO:0000256" key="3">
    <source>
        <dbReference type="ARBA" id="ARBA00022842"/>
    </source>
</evidence>
<dbReference type="RefSeq" id="WP_048386082.1">
    <property type="nucleotide sequence ID" value="NZ_CP011494.1"/>
</dbReference>
<evidence type="ECO:0000256" key="1">
    <source>
        <dbReference type="ARBA" id="ARBA00001946"/>
    </source>
</evidence>
<evidence type="ECO:0000313" key="5">
    <source>
        <dbReference type="EMBL" id="AKO52855.1"/>
    </source>
</evidence>
<name>A0A0H4I547_9GAMM</name>
<dbReference type="InterPro" id="IPR040442">
    <property type="entry name" value="Pyrv_kinase-like_dom_sf"/>
</dbReference>
<organism evidence="5 6">
    <name type="scientific">Marinobacter psychrophilus</name>
    <dbReference type="NCBI Taxonomy" id="330734"/>
    <lineage>
        <taxon>Bacteria</taxon>
        <taxon>Pseudomonadati</taxon>
        <taxon>Pseudomonadota</taxon>
        <taxon>Gammaproteobacteria</taxon>
        <taxon>Pseudomonadales</taxon>
        <taxon>Marinobacteraceae</taxon>
        <taxon>Marinobacter</taxon>
    </lineage>
</organism>
<keyword evidence="3 4" id="KW-0460">Magnesium</keyword>
<dbReference type="STRING" id="330734.ABA45_10965"/>
<dbReference type="GO" id="GO:0006107">
    <property type="term" value="P:oxaloacetate metabolic process"/>
    <property type="evidence" value="ECO:0007669"/>
    <property type="project" value="TreeGrafter"/>
</dbReference>
<dbReference type="GO" id="GO:0000287">
    <property type="term" value="F:magnesium ion binding"/>
    <property type="evidence" value="ECO:0007669"/>
    <property type="project" value="TreeGrafter"/>
</dbReference>
<keyword evidence="6" id="KW-1185">Reference proteome</keyword>
<dbReference type="PATRIC" id="fig|330734.3.peg.2302"/>
<reference evidence="5 6" key="1">
    <citation type="submission" date="2015-05" db="EMBL/GenBank/DDBJ databases">
        <title>Complete genome of Marinobacter psychrophilus strain 20041T isolated from sea-ice of the Canadian Basin.</title>
        <authorList>
            <person name="Song L."/>
            <person name="Ren L."/>
            <person name="Yu Y."/>
            <person name="Wang X."/>
        </authorList>
    </citation>
    <scope>NUCLEOTIDE SEQUENCE [LARGE SCALE GENOMIC DNA]</scope>
    <source>
        <strain evidence="5 6">20041</strain>
    </source>
</reference>
<keyword evidence="2 4" id="KW-0479">Metal-binding</keyword>
<accession>A0A0H4I547</accession>
<dbReference type="InterPro" id="IPR015813">
    <property type="entry name" value="Pyrv/PenolPyrv_kinase-like_dom"/>
</dbReference>
<protein>
    <submittedName>
        <fullName evidence="5">Malyl-CoA thiolesterase</fullName>
    </submittedName>
</protein>
<evidence type="ECO:0000256" key="4">
    <source>
        <dbReference type="PIRSR" id="PIRSR015582-2"/>
    </source>
</evidence>
<dbReference type="PANTHER" id="PTHR32308">
    <property type="entry name" value="LYASE BETA SUBUNIT, PUTATIVE (AFU_ORTHOLOGUE AFUA_4G13030)-RELATED"/>
    <property type="match status" value="1"/>
</dbReference>
<dbReference type="KEGG" id="mpq:ABA45_10965"/>
<evidence type="ECO:0000256" key="2">
    <source>
        <dbReference type="ARBA" id="ARBA00022723"/>
    </source>
</evidence>
<dbReference type="Gene3D" id="3.20.20.60">
    <property type="entry name" value="Phosphoenolpyruvate-binding domains"/>
    <property type="match status" value="1"/>
</dbReference>
<gene>
    <name evidence="5" type="ORF">ABA45_10965</name>
</gene>
<dbReference type="AlphaFoldDB" id="A0A0H4I547"/>
<proteinExistence type="predicted"/>